<protein>
    <submittedName>
        <fullName evidence="1">Uncharacterized protein</fullName>
    </submittedName>
</protein>
<proteinExistence type="predicted"/>
<organism evidence="1 2">
    <name type="scientific">Morella rubra</name>
    <name type="common">Chinese bayberry</name>
    <dbReference type="NCBI Taxonomy" id="262757"/>
    <lineage>
        <taxon>Eukaryota</taxon>
        <taxon>Viridiplantae</taxon>
        <taxon>Streptophyta</taxon>
        <taxon>Embryophyta</taxon>
        <taxon>Tracheophyta</taxon>
        <taxon>Spermatophyta</taxon>
        <taxon>Magnoliopsida</taxon>
        <taxon>eudicotyledons</taxon>
        <taxon>Gunneridae</taxon>
        <taxon>Pentapetalae</taxon>
        <taxon>rosids</taxon>
        <taxon>fabids</taxon>
        <taxon>Fagales</taxon>
        <taxon>Myricaceae</taxon>
        <taxon>Morella</taxon>
    </lineage>
</organism>
<evidence type="ECO:0000313" key="1">
    <source>
        <dbReference type="EMBL" id="KAB1214370.1"/>
    </source>
</evidence>
<dbReference type="AlphaFoldDB" id="A0A6A1VUP6"/>
<dbReference type="Proteomes" id="UP000516437">
    <property type="component" value="Chromosome 5"/>
</dbReference>
<dbReference type="EMBL" id="RXIC02000023">
    <property type="protein sequence ID" value="KAB1214370.1"/>
    <property type="molecule type" value="Genomic_DNA"/>
</dbReference>
<comment type="caution">
    <text evidence="1">The sequence shown here is derived from an EMBL/GenBank/DDBJ whole genome shotgun (WGS) entry which is preliminary data.</text>
</comment>
<keyword evidence="2" id="KW-1185">Reference proteome</keyword>
<sequence length="60" mass="6383">MELLEDAGLLATKPARTPMDCNLRLNASDGALLADPSVFPQIGGTSSLSHNHPSRYLLCC</sequence>
<gene>
    <name evidence="1" type="ORF">CJ030_MR5G000869</name>
</gene>
<name>A0A6A1VUP6_9ROSI</name>
<reference evidence="1 2" key="1">
    <citation type="journal article" date="2019" name="Plant Biotechnol. J.">
        <title>The red bayberry genome and genetic basis of sex determination.</title>
        <authorList>
            <person name="Jia H.M."/>
            <person name="Jia H.J."/>
            <person name="Cai Q.L."/>
            <person name="Wang Y."/>
            <person name="Zhao H.B."/>
            <person name="Yang W.F."/>
            <person name="Wang G.Y."/>
            <person name="Li Y.H."/>
            <person name="Zhan D.L."/>
            <person name="Shen Y.T."/>
            <person name="Niu Q.F."/>
            <person name="Chang L."/>
            <person name="Qiu J."/>
            <person name="Zhao L."/>
            <person name="Xie H.B."/>
            <person name="Fu W.Y."/>
            <person name="Jin J."/>
            <person name="Li X.W."/>
            <person name="Jiao Y."/>
            <person name="Zhou C.C."/>
            <person name="Tu T."/>
            <person name="Chai C.Y."/>
            <person name="Gao J.L."/>
            <person name="Fan L.J."/>
            <person name="van de Weg E."/>
            <person name="Wang J.Y."/>
            <person name="Gao Z.S."/>
        </authorList>
    </citation>
    <scope>NUCLEOTIDE SEQUENCE [LARGE SCALE GENOMIC DNA]</scope>
    <source>
        <tissue evidence="1">Leaves</tissue>
    </source>
</reference>
<evidence type="ECO:0000313" key="2">
    <source>
        <dbReference type="Proteomes" id="UP000516437"/>
    </source>
</evidence>
<accession>A0A6A1VUP6</accession>